<dbReference type="EMBL" id="HBEG01023108">
    <property type="protein sequence ID" value="CAD8358827.1"/>
    <property type="molecule type" value="Transcribed_RNA"/>
</dbReference>
<dbReference type="Gene3D" id="2.60.120.620">
    <property type="entry name" value="q2cbj1_9rhob like domain"/>
    <property type="match status" value="1"/>
</dbReference>
<feature type="region of interest" description="Disordered" evidence="1">
    <location>
        <begin position="433"/>
        <end position="458"/>
    </location>
</feature>
<reference evidence="2" key="1">
    <citation type="submission" date="2021-01" db="EMBL/GenBank/DDBJ databases">
        <authorList>
            <person name="Corre E."/>
            <person name="Pelletier E."/>
            <person name="Niang G."/>
            <person name="Scheremetjew M."/>
            <person name="Finn R."/>
            <person name="Kale V."/>
            <person name="Holt S."/>
            <person name="Cochrane G."/>
            <person name="Meng A."/>
            <person name="Brown T."/>
            <person name="Cohen L."/>
        </authorList>
    </citation>
    <scope>NUCLEOTIDE SEQUENCE</scope>
    <source>
        <strain evidence="2">Pbaha01</strain>
    </source>
</reference>
<sequence>MEAAATGRSSTPEANTAAEEFASKRTWQPSSPQCEGAVARAAVPKGLRGSIGYGTTCHPGHQQEQLLPQGGELVAEEGPAVPEAVVVTGAREPGFNQTYHRVAASRLRDAHRARTGSNLRPWAHKGAGAWAYEATADYDEDRGPPYLWCQQYPHCVQWKLAVPGAARSSYGSYLEGAGFPEGLRLWRCLQDSSCSPVCRGLAVAAKDTEGQDGERPAKQRRLHGAAAAANASALRPGSTPLPFPGPHHDDPAELPALGAAEAEQFHRDGYLVLRAAALGTTRRAVCALRAMSLLLCNLAAATVECRQPGPELELVPGETDGLHSVRVWPREEYRVLLSPLRRLLAQLLGEQPELPSACQVAFGAPTGGFGEAFEGRGDERPDDEYHIDGRGSIPNGFALLVGIALSSPPPGSASWGALTVFPGSHRNSALHAAYPKQKRSGAEAAAGAGGAEGRGPRLDIGRPQPVRLEQGDVVIAHSLLAHRRAQNWSEAVRYQLYFRLRPRRARSDPTWERDLPGQPFAVLPGVLTARQVRGRSGRHGEDPVLA</sequence>
<organism evidence="2">
    <name type="scientific">Pyrodinium bahamense</name>
    <dbReference type="NCBI Taxonomy" id="73915"/>
    <lineage>
        <taxon>Eukaryota</taxon>
        <taxon>Sar</taxon>
        <taxon>Alveolata</taxon>
        <taxon>Dinophyceae</taxon>
        <taxon>Gonyaulacales</taxon>
        <taxon>Pyrocystaceae</taxon>
        <taxon>Pyrodinium</taxon>
    </lineage>
</organism>
<dbReference type="Pfam" id="PF05721">
    <property type="entry name" value="PhyH"/>
    <property type="match status" value="1"/>
</dbReference>
<protein>
    <recommendedName>
        <fullName evidence="3">Phytanoyl-CoA dioxygenase</fullName>
    </recommendedName>
</protein>
<dbReference type="AlphaFoldDB" id="A0A7S0AB96"/>
<dbReference type="InterPro" id="IPR008775">
    <property type="entry name" value="Phytyl_CoA_dOase-like"/>
</dbReference>
<evidence type="ECO:0000256" key="1">
    <source>
        <dbReference type="SAM" id="MobiDB-lite"/>
    </source>
</evidence>
<feature type="region of interest" description="Disordered" evidence="1">
    <location>
        <begin position="206"/>
        <end position="250"/>
    </location>
</feature>
<proteinExistence type="predicted"/>
<evidence type="ECO:0000313" key="2">
    <source>
        <dbReference type="EMBL" id="CAD8358827.1"/>
    </source>
</evidence>
<gene>
    <name evidence="2" type="ORF">PBAH0796_LOCUS14020</name>
</gene>
<dbReference type="SUPFAM" id="SSF51197">
    <property type="entry name" value="Clavaminate synthase-like"/>
    <property type="match status" value="1"/>
</dbReference>
<accession>A0A7S0AB96</accession>
<feature type="region of interest" description="Disordered" evidence="1">
    <location>
        <begin position="1"/>
        <end position="34"/>
    </location>
</feature>
<name>A0A7S0AB96_9DINO</name>
<feature type="compositionally biased region" description="Basic and acidic residues" evidence="1">
    <location>
        <begin position="206"/>
        <end position="217"/>
    </location>
</feature>
<evidence type="ECO:0008006" key="3">
    <source>
        <dbReference type="Google" id="ProtNLM"/>
    </source>
</evidence>